<evidence type="ECO:0000256" key="8">
    <source>
        <dbReference type="ARBA" id="ARBA00077082"/>
    </source>
</evidence>
<comment type="similarity">
    <text evidence="2">Belongs to the HesB/IscA family.</text>
</comment>
<dbReference type="InterPro" id="IPR016092">
    <property type="entry name" value="ATAP"/>
</dbReference>
<evidence type="ECO:0000256" key="5">
    <source>
        <dbReference type="ARBA" id="ARBA00023128"/>
    </source>
</evidence>
<keyword evidence="3" id="KW-0479">Metal-binding</keyword>
<dbReference type="PANTHER" id="PTHR43011">
    <property type="entry name" value="IRON-SULFUR CLUSTER ASSEMBLY 2 HOMOLOG, MITOCHONDRIAL"/>
    <property type="match status" value="1"/>
</dbReference>
<comment type="function">
    <text evidence="6">Involved in the maturation of mitochondrial 4Fe-4S proteins functioning late in the iron-sulfur cluster assembly pathway. May be involved in the binding of an intermediate of Fe/S cluster assembly.</text>
</comment>
<organism evidence="11 12">
    <name type="scientific">Anopheles atroparvus</name>
    <name type="common">European mosquito</name>
    <dbReference type="NCBI Taxonomy" id="41427"/>
    <lineage>
        <taxon>Eukaryota</taxon>
        <taxon>Metazoa</taxon>
        <taxon>Ecdysozoa</taxon>
        <taxon>Arthropoda</taxon>
        <taxon>Hexapoda</taxon>
        <taxon>Insecta</taxon>
        <taxon>Pterygota</taxon>
        <taxon>Neoptera</taxon>
        <taxon>Endopterygota</taxon>
        <taxon>Diptera</taxon>
        <taxon>Nematocera</taxon>
        <taxon>Culicoidea</taxon>
        <taxon>Culicidae</taxon>
        <taxon>Anophelinae</taxon>
        <taxon>Anopheles</taxon>
    </lineage>
</organism>
<evidence type="ECO:0000256" key="4">
    <source>
        <dbReference type="ARBA" id="ARBA00023004"/>
    </source>
</evidence>
<dbReference type="GO" id="GO:0051537">
    <property type="term" value="F:2 iron, 2 sulfur cluster binding"/>
    <property type="evidence" value="ECO:0007669"/>
    <property type="project" value="TreeGrafter"/>
</dbReference>
<evidence type="ECO:0000259" key="10">
    <source>
        <dbReference type="Pfam" id="PF01521"/>
    </source>
</evidence>
<dbReference type="EnsemblMetazoa" id="ENSAATROPT017720">
    <property type="protein sequence ID" value="ENSAATROPP015669"/>
    <property type="gene ID" value="ENSAATROPG014473"/>
</dbReference>
<dbReference type="InterPro" id="IPR000361">
    <property type="entry name" value="ATAP_core_dom"/>
</dbReference>
<comment type="subcellular location">
    <subcellularLocation>
        <location evidence="1">Mitochondrion</location>
    </subcellularLocation>
</comment>
<evidence type="ECO:0000256" key="1">
    <source>
        <dbReference type="ARBA" id="ARBA00004173"/>
    </source>
</evidence>
<dbReference type="Proteomes" id="UP000075880">
    <property type="component" value="Unassembled WGS sequence"/>
</dbReference>
<dbReference type="GO" id="GO:0005506">
    <property type="term" value="F:iron ion binding"/>
    <property type="evidence" value="ECO:0007669"/>
    <property type="project" value="TreeGrafter"/>
</dbReference>
<dbReference type="NCBIfam" id="TIGR00049">
    <property type="entry name" value="iron-sulfur cluster assembly accessory protein"/>
    <property type="match status" value="1"/>
</dbReference>
<dbReference type="AlphaFoldDB" id="A0AAG5DXT3"/>
<protein>
    <recommendedName>
        <fullName evidence="7">Iron-sulfur cluster assembly 2 homolog, mitochondrial</fullName>
    </recommendedName>
    <alternativeName>
        <fullName evidence="8">HESB-like domain-containing protein 1</fullName>
    </alternativeName>
</protein>
<dbReference type="PANTHER" id="PTHR43011:SF1">
    <property type="entry name" value="IRON-SULFUR CLUSTER ASSEMBLY 2 HOMOLOG, MITOCHONDRIAL"/>
    <property type="match status" value="1"/>
</dbReference>
<dbReference type="InterPro" id="IPR035903">
    <property type="entry name" value="HesB-like_dom_sf"/>
</dbReference>
<dbReference type="GO" id="GO:0120510">
    <property type="term" value="C:mitochondrial [4Fe-4S] assembly complex"/>
    <property type="evidence" value="ECO:0007669"/>
    <property type="project" value="UniProtKB-ARBA"/>
</dbReference>
<evidence type="ECO:0000256" key="7">
    <source>
        <dbReference type="ARBA" id="ARBA00073313"/>
    </source>
</evidence>
<evidence type="ECO:0000313" key="11">
    <source>
        <dbReference type="EnsemblMetazoa" id="ENSAATROPP015669"/>
    </source>
</evidence>
<keyword evidence="5" id="KW-0496">Mitochondrion</keyword>
<reference evidence="11" key="1">
    <citation type="submission" date="2024-04" db="UniProtKB">
        <authorList>
            <consortium name="EnsemblMetazoa"/>
        </authorList>
    </citation>
    <scope>IDENTIFICATION</scope>
    <source>
        <strain evidence="11">EBRO</strain>
    </source>
</reference>
<evidence type="ECO:0000256" key="6">
    <source>
        <dbReference type="ARBA" id="ARBA00057540"/>
    </source>
</evidence>
<name>A0AAG5DXT3_ANOAO</name>
<evidence type="ECO:0000313" key="12">
    <source>
        <dbReference type="Proteomes" id="UP000075880"/>
    </source>
</evidence>
<dbReference type="FunFam" id="2.60.300.12:FF:000006">
    <property type="entry name" value="Iron-sulfur cluster assembly 2 mitochondrial"/>
    <property type="match status" value="1"/>
</dbReference>
<sequence length="139" mass="15132">MNAITQKCIGTFMKQGFRRLLSNKAAAAAVANQIQLSDTCINRLKEICKTDAFLRVSVEGGGCSGFQYKFSIDKQLTEDDTVLRRDGVQVAIDNASIDFLSGATIDYHTELIRSGFRVINNPKAEQGCSCGASFAVKLD</sequence>
<keyword evidence="12" id="KW-1185">Reference proteome</keyword>
<comment type="subunit">
    <text evidence="9">Heterotetramer; forms a dimer of dimers with IBA57. Interacts with [2Fe-2S]-ISCA2 forming the heterodimer [2Fe- 2S]-ISCA2-IBA57 complex; [2Fe-2S] cluster binding is absolutely required to promote the complex formation.</text>
</comment>
<feature type="domain" description="Core" evidence="10">
    <location>
        <begin position="33"/>
        <end position="131"/>
    </location>
</feature>
<proteinExistence type="inferred from homology"/>
<dbReference type="Pfam" id="PF01521">
    <property type="entry name" value="Fe-S_biosyn"/>
    <property type="match status" value="1"/>
</dbReference>
<dbReference type="Gene3D" id="2.60.300.12">
    <property type="entry name" value="HesB-like domain"/>
    <property type="match status" value="1"/>
</dbReference>
<evidence type="ECO:0000256" key="3">
    <source>
        <dbReference type="ARBA" id="ARBA00022723"/>
    </source>
</evidence>
<keyword evidence="4" id="KW-0408">Iron</keyword>
<dbReference type="GO" id="GO:0016226">
    <property type="term" value="P:iron-sulfur cluster assembly"/>
    <property type="evidence" value="ECO:0007669"/>
    <property type="project" value="InterPro"/>
</dbReference>
<accession>A0AAG5DXT3</accession>
<dbReference type="SUPFAM" id="SSF89360">
    <property type="entry name" value="HesB-like domain"/>
    <property type="match status" value="1"/>
</dbReference>
<evidence type="ECO:0000256" key="2">
    <source>
        <dbReference type="ARBA" id="ARBA00006718"/>
    </source>
</evidence>
<dbReference type="GO" id="GO:0051539">
    <property type="term" value="F:4 iron, 4 sulfur cluster binding"/>
    <property type="evidence" value="ECO:0007669"/>
    <property type="project" value="TreeGrafter"/>
</dbReference>
<evidence type="ECO:0000256" key="9">
    <source>
        <dbReference type="ARBA" id="ARBA00093471"/>
    </source>
</evidence>